<evidence type="ECO:0000256" key="2">
    <source>
        <dbReference type="SAM" id="MobiDB-lite"/>
    </source>
</evidence>
<evidence type="ECO:0000256" key="1">
    <source>
        <dbReference type="PROSITE-ProRule" id="PRU00723"/>
    </source>
</evidence>
<dbReference type="Proteomes" id="UP000193467">
    <property type="component" value="Unassembled WGS sequence"/>
</dbReference>
<feature type="region of interest" description="Disordered" evidence="2">
    <location>
        <begin position="290"/>
        <end position="332"/>
    </location>
</feature>
<protein>
    <recommendedName>
        <fullName evidence="3">C3H1-type domain-containing protein</fullName>
    </recommendedName>
</protein>
<dbReference type="OrthoDB" id="2270193at2759"/>
<dbReference type="PROSITE" id="PS50103">
    <property type="entry name" value="ZF_C3H1"/>
    <property type="match status" value="2"/>
</dbReference>
<dbReference type="PANTHER" id="PTHR37543">
    <property type="entry name" value="CCCH ZINC FINGER DNA BINDING PROTEIN (AFU_ORTHOLOGUE AFUA_5G12760)"/>
    <property type="match status" value="1"/>
</dbReference>
<dbReference type="InterPro" id="IPR057683">
    <property type="entry name" value="DUF7923"/>
</dbReference>
<evidence type="ECO:0000313" key="5">
    <source>
        <dbReference type="Proteomes" id="UP000193467"/>
    </source>
</evidence>
<dbReference type="PANTHER" id="PTHR37543:SF1">
    <property type="entry name" value="CCCH ZINC FINGER DNA BINDING PROTEIN (AFU_ORTHOLOGUE AFUA_5G12760)"/>
    <property type="match status" value="1"/>
</dbReference>
<dbReference type="Pfam" id="PF25540">
    <property type="entry name" value="DUF7923"/>
    <property type="match status" value="1"/>
</dbReference>
<proteinExistence type="predicted"/>
<dbReference type="InterPro" id="IPR000571">
    <property type="entry name" value="Znf_CCCH"/>
</dbReference>
<sequence length="450" mass="49757">MEMLGGCLDPFQFCMAAPQEITLEQHQSPTERTPLLSPHDLSEVTASSMQREVKALTVLLLDGERDMFNLDAVTKGFEGGMEMASLLQAKMLDYLATRDDLAYTHDLICYMMLNPWGRLATMLKACGKQESLNKFIEGFNSSPHLFFIVQCANAECKLLDLLNHYSLVPTCDSILFGGLHLASRASALRTLDPSASKKVTLVQTISRASVYDMLDIPITYSLETLFGDLKLDSRDEGAQNGAEQGGEEARSETPSTLEWKEPKSSKKEKKKTKAIKGMLVPSSVRLSEDLEADSSMPSGGGDSQTNGLTPKSSTSRRKKAQDSSSPEIYVAPNRRFDSPASLQTNYVPTINFSWPHPCNEFYLSPNGCRHGDCPYSHDYKFNPQEWRDYPAVIKSKVCRNVKAGGGAESCKFGDSCLYGHACPFTWDACPYVERCFFAQAGLPHADGRVE</sequence>
<feature type="zinc finger region" description="C3H1-type" evidence="1">
    <location>
        <begin position="393"/>
        <end position="423"/>
    </location>
</feature>
<keyword evidence="1" id="KW-0479">Metal-binding</keyword>
<evidence type="ECO:0000259" key="3">
    <source>
        <dbReference type="PROSITE" id="PS50103"/>
    </source>
</evidence>
<gene>
    <name evidence="4" type="ORF">BCR35DRAFT_350501</name>
</gene>
<evidence type="ECO:0000313" key="4">
    <source>
        <dbReference type="EMBL" id="ORY88986.1"/>
    </source>
</evidence>
<keyword evidence="5" id="KW-1185">Reference proteome</keyword>
<reference evidence="4 5" key="1">
    <citation type="submission" date="2016-07" db="EMBL/GenBank/DDBJ databases">
        <title>Pervasive Adenine N6-methylation of Active Genes in Fungi.</title>
        <authorList>
            <consortium name="DOE Joint Genome Institute"/>
            <person name="Mondo S.J."/>
            <person name="Dannebaum R.O."/>
            <person name="Kuo R.C."/>
            <person name="Labutti K."/>
            <person name="Haridas S."/>
            <person name="Kuo A."/>
            <person name="Salamov A."/>
            <person name="Ahrendt S.R."/>
            <person name="Lipzen A."/>
            <person name="Sullivan W."/>
            <person name="Andreopoulos W.B."/>
            <person name="Clum A."/>
            <person name="Lindquist E."/>
            <person name="Daum C."/>
            <person name="Ramamoorthy G.K."/>
            <person name="Gryganskyi A."/>
            <person name="Culley D."/>
            <person name="Magnuson J.K."/>
            <person name="James T.Y."/>
            <person name="O'Malley M.A."/>
            <person name="Stajich J.E."/>
            <person name="Spatafora J.W."/>
            <person name="Visel A."/>
            <person name="Grigoriev I.V."/>
        </authorList>
    </citation>
    <scope>NUCLEOTIDE SEQUENCE [LARGE SCALE GENOMIC DNA]</scope>
    <source>
        <strain evidence="4 5">62-1032</strain>
    </source>
</reference>
<keyword evidence="1" id="KW-0863">Zinc-finger</keyword>
<dbReference type="EMBL" id="MCGR01000007">
    <property type="protein sequence ID" value="ORY88986.1"/>
    <property type="molecule type" value="Genomic_DNA"/>
</dbReference>
<feature type="region of interest" description="Disordered" evidence="2">
    <location>
        <begin position="233"/>
        <end position="278"/>
    </location>
</feature>
<comment type="caution">
    <text evidence="4">The sequence shown here is derived from an EMBL/GenBank/DDBJ whole genome shotgun (WGS) entry which is preliminary data.</text>
</comment>
<dbReference type="GO" id="GO:0008270">
    <property type="term" value="F:zinc ion binding"/>
    <property type="evidence" value="ECO:0007669"/>
    <property type="project" value="UniProtKB-KW"/>
</dbReference>
<feature type="zinc finger region" description="C3H1-type" evidence="1">
    <location>
        <begin position="357"/>
        <end position="380"/>
    </location>
</feature>
<organism evidence="4 5">
    <name type="scientific">Leucosporidium creatinivorum</name>
    <dbReference type="NCBI Taxonomy" id="106004"/>
    <lineage>
        <taxon>Eukaryota</taxon>
        <taxon>Fungi</taxon>
        <taxon>Dikarya</taxon>
        <taxon>Basidiomycota</taxon>
        <taxon>Pucciniomycotina</taxon>
        <taxon>Microbotryomycetes</taxon>
        <taxon>Leucosporidiales</taxon>
        <taxon>Leucosporidium</taxon>
    </lineage>
</organism>
<keyword evidence="1" id="KW-0862">Zinc</keyword>
<feature type="compositionally biased region" description="Polar residues" evidence="2">
    <location>
        <begin position="303"/>
        <end position="313"/>
    </location>
</feature>
<accession>A0A1Y2FZK2</accession>
<dbReference type="InParanoid" id="A0A1Y2FZK2"/>
<feature type="domain" description="C3H1-type" evidence="3">
    <location>
        <begin position="393"/>
        <end position="423"/>
    </location>
</feature>
<name>A0A1Y2FZK2_9BASI</name>
<dbReference type="AlphaFoldDB" id="A0A1Y2FZK2"/>
<feature type="domain" description="C3H1-type" evidence="3">
    <location>
        <begin position="357"/>
        <end position="380"/>
    </location>
</feature>